<protein>
    <submittedName>
        <fullName evidence="1">Uncharacterized protein</fullName>
    </submittedName>
</protein>
<sequence length="39" mass="4251">MKNYNWFCSKCKKAVASGDVMGLGYGKGSGLRTPSHEKN</sequence>
<name>X0ZG49_9ZZZZ</name>
<comment type="caution">
    <text evidence="1">The sequence shown here is derived from an EMBL/GenBank/DDBJ whole genome shotgun (WGS) entry which is preliminary data.</text>
</comment>
<organism evidence="1">
    <name type="scientific">marine sediment metagenome</name>
    <dbReference type="NCBI Taxonomy" id="412755"/>
    <lineage>
        <taxon>unclassified sequences</taxon>
        <taxon>metagenomes</taxon>
        <taxon>ecological metagenomes</taxon>
    </lineage>
</organism>
<dbReference type="AlphaFoldDB" id="X0ZG49"/>
<reference evidence="1" key="1">
    <citation type="journal article" date="2014" name="Front. Microbiol.">
        <title>High frequency of phylogenetically diverse reductive dehalogenase-homologous genes in deep subseafloor sedimentary metagenomes.</title>
        <authorList>
            <person name="Kawai M."/>
            <person name="Futagami T."/>
            <person name="Toyoda A."/>
            <person name="Takaki Y."/>
            <person name="Nishi S."/>
            <person name="Hori S."/>
            <person name="Arai W."/>
            <person name="Tsubouchi T."/>
            <person name="Morono Y."/>
            <person name="Uchiyama I."/>
            <person name="Ito T."/>
            <person name="Fujiyama A."/>
            <person name="Inagaki F."/>
            <person name="Takami H."/>
        </authorList>
    </citation>
    <scope>NUCLEOTIDE SEQUENCE</scope>
    <source>
        <strain evidence="1">Expedition CK06-06</strain>
    </source>
</reference>
<feature type="non-terminal residue" evidence="1">
    <location>
        <position position="39"/>
    </location>
</feature>
<dbReference type="EMBL" id="BARS01054280">
    <property type="protein sequence ID" value="GAG47311.1"/>
    <property type="molecule type" value="Genomic_DNA"/>
</dbReference>
<evidence type="ECO:0000313" key="1">
    <source>
        <dbReference type="EMBL" id="GAG47311.1"/>
    </source>
</evidence>
<proteinExistence type="predicted"/>
<gene>
    <name evidence="1" type="ORF">S01H1_80384</name>
</gene>
<accession>X0ZG49</accession>